<organism evidence="8 9">
    <name type="scientific">Oryzias melastigma</name>
    <name type="common">Marine medaka</name>
    <dbReference type="NCBI Taxonomy" id="30732"/>
    <lineage>
        <taxon>Eukaryota</taxon>
        <taxon>Metazoa</taxon>
        <taxon>Chordata</taxon>
        <taxon>Craniata</taxon>
        <taxon>Vertebrata</taxon>
        <taxon>Euteleostomi</taxon>
        <taxon>Actinopterygii</taxon>
        <taxon>Neopterygii</taxon>
        <taxon>Teleostei</taxon>
        <taxon>Neoteleostei</taxon>
        <taxon>Acanthomorphata</taxon>
        <taxon>Ovalentaria</taxon>
        <taxon>Atherinomorphae</taxon>
        <taxon>Beloniformes</taxon>
        <taxon>Adrianichthyidae</taxon>
        <taxon>Oryziinae</taxon>
        <taxon>Oryzias</taxon>
    </lineage>
</organism>
<dbReference type="STRING" id="30732.ENSOMEP00000028897"/>
<dbReference type="CTD" id="54765"/>
<reference evidence="8" key="2">
    <citation type="submission" date="2025-09" db="UniProtKB">
        <authorList>
            <consortium name="Ensembl"/>
        </authorList>
    </citation>
    <scope>IDENTIFICATION</scope>
</reference>
<dbReference type="PROSITE" id="PS50119">
    <property type="entry name" value="ZF_BBOX"/>
    <property type="match status" value="1"/>
</dbReference>
<feature type="region of interest" description="Disordered" evidence="6">
    <location>
        <begin position="354"/>
        <end position="391"/>
    </location>
</feature>
<keyword evidence="3" id="KW-0862">Zinc</keyword>
<name>A0A3B3DFL5_ORYME</name>
<dbReference type="SUPFAM" id="SSF57845">
    <property type="entry name" value="B-box zinc-binding domain"/>
    <property type="match status" value="1"/>
</dbReference>
<evidence type="ECO:0000256" key="5">
    <source>
        <dbReference type="SAM" id="Coils"/>
    </source>
</evidence>
<dbReference type="RefSeq" id="XP_024137654.1">
    <property type="nucleotide sequence ID" value="XM_024281886.2"/>
</dbReference>
<dbReference type="CDD" id="cd19784">
    <property type="entry name" value="Bbox2_TRIM44"/>
    <property type="match status" value="1"/>
</dbReference>
<dbReference type="Gene3D" id="4.10.830.40">
    <property type="match status" value="1"/>
</dbReference>
<sequence>MDHKGEPLEGAMGPNQEELPQMDGSCDACEPDEAQPATLVCHICSFAFCPVHGDKHCSSTSHTLTPYDFKETQPNAPVTERDSTDRGKAEEKSGGDGANQGVAPANGGHGGEAEGAQNPSHHNNEPAKEAEGAGAGPDAEKKERDIVTVERLRCKEHGQEGSLYCKPDEKIICVVCAVQGEHKGHEIITLHEAYALQKSRQGSDLLGYTQQMAERIKIKWTSPDISKDELEEYVNSQFDELRNLVHLEERRTLHLVDLKEAFLTASAAEKIAEITSETEKLQEEMDNITHQLCLLEQAESVDQPMGPAEVLAAVAGPARMLAARAESKSSGPTGLQRRGFWTVHGPRPLIGADRPACPSTCPSRSASASRQQSCGADHLPVTHPPPTASHF</sequence>
<evidence type="ECO:0000256" key="3">
    <source>
        <dbReference type="ARBA" id="ARBA00022833"/>
    </source>
</evidence>
<feature type="compositionally biased region" description="Basic and acidic residues" evidence="6">
    <location>
        <begin position="122"/>
        <end position="131"/>
    </location>
</feature>
<evidence type="ECO:0000256" key="1">
    <source>
        <dbReference type="ARBA" id="ARBA00022723"/>
    </source>
</evidence>
<reference evidence="8" key="1">
    <citation type="submission" date="2025-08" db="UniProtKB">
        <authorList>
            <consortium name="Ensembl"/>
        </authorList>
    </citation>
    <scope>IDENTIFICATION</scope>
</reference>
<dbReference type="OrthoDB" id="252722at2759"/>
<feature type="region of interest" description="Disordered" evidence="6">
    <location>
        <begin position="55"/>
        <end position="143"/>
    </location>
</feature>
<protein>
    <submittedName>
        <fullName evidence="8">Tripartite motif containing 44</fullName>
    </submittedName>
</protein>
<dbReference type="Gene3D" id="3.30.160.60">
    <property type="entry name" value="Classic Zinc Finger"/>
    <property type="match status" value="1"/>
</dbReference>
<dbReference type="GeneID" id="112152360"/>
<accession>A0A3B3DFL5</accession>
<feature type="compositionally biased region" description="Basic and acidic residues" evidence="6">
    <location>
        <begin position="79"/>
        <end position="94"/>
    </location>
</feature>
<dbReference type="SMART" id="SM00336">
    <property type="entry name" value="BBOX"/>
    <property type="match status" value="1"/>
</dbReference>
<proteinExistence type="predicted"/>
<evidence type="ECO:0000313" key="9">
    <source>
        <dbReference type="Proteomes" id="UP000261560"/>
    </source>
</evidence>
<dbReference type="Pfam" id="PF00643">
    <property type="entry name" value="zf-B_box"/>
    <property type="match status" value="1"/>
</dbReference>
<feature type="coiled-coil region" evidence="5">
    <location>
        <begin position="264"/>
        <end position="291"/>
    </location>
</feature>
<keyword evidence="5" id="KW-0175">Coiled coil</keyword>
<dbReference type="AlphaFoldDB" id="A0A3B3DFL5"/>
<feature type="compositionally biased region" description="Low complexity" evidence="6">
    <location>
        <begin position="363"/>
        <end position="373"/>
    </location>
</feature>
<dbReference type="KEGG" id="oml:112152360"/>
<dbReference type="InterPro" id="IPR000315">
    <property type="entry name" value="Znf_B-box"/>
</dbReference>
<feature type="compositionally biased region" description="Pro residues" evidence="6">
    <location>
        <begin position="382"/>
        <end position="391"/>
    </location>
</feature>
<dbReference type="GeneTree" id="ENSGT00440000034605"/>
<dbReference type="Proteomes" id="UP000261560">
    <property type="component" value="Unplaced"/>
</dbReference>
<evidence type="ECO:0000313" key="8">
    <source>
        <dbReference type="Ensembl" id="ENSOMEP00000028897.1"/>
    </source>
</evidence>
<feature type="region of interest" description="Disordered" evidence="6">
    <location>
        <begin position="1"/>
        <end position="28"/>
    </location>
</feature>
<keyword evidence="9" id="KW-1185">Reference proteome</keyword>
<keyword evidence="2 4" id="KW-0863">Zinc-finger</keyword>
<evidence type="ECO:0000259" key="7">
    <source>
        <dbReference type="PROSITE" id="PS50119"/>
    </source>
</evidence>
<dbReference type="InterPro" id="IPR051051">
    <property type="entry name" value="E3_ubiq-ligase_TRIM/RNF"/>
</dbReference>
<dbReference type="PaxDb" id="30732-ENSOMEP00000028897"/>
<dbReference type="PANTHER" id="PTHR25465">
    <property type="entry name" value="B-BOX DOMAIN CONTAINING"/>
    <property type="match status" value="1"/>
</dbReference>
<dbReference type="Ensembl" id="ENSOMET00000017877.1">
    <property type="protein sequence ID" value="ENSOMEP00000028897.1"/>
    <property type="gene ID" value="ENSOMEG00000012206.1"/>
</dbReference>
<dbReference type="PANTHER" id="PTHR25465:SF14">
    <property type="entry name" value="E3 UBIQUITIN-PROTEIN LIGASE TRIM65"/>
    <property type="match status" value="1"/>
</dbReference>
<dbReference type="GO" id="GO:0008270">
    <property type="term" value="F:zinc ion binding"/>
    <property type="evidence" value="ECO:0007669"/>
    <property type="project" value="UniProtKB-KW"/>
</dbReference>
<keyword evidence="1" id="KW-0479">Metal-binding</keyword>
<evidence type="ECO:0000256" key="2">
    <source>
        <dbReference type="ARBA" id="ARBA00022771"/>
    </source>
</evidence>
<evidence type="ECO:0000256" key="4">
    <source>
        <dbReference type="PROSITE-ProRule" id="PRU00024"/>
    </source>
</evidence>
<evidence type="ECO:0000256" key="6">
    <source>
        <dbReference type="SAM" id="MobiDB-lite"/>
    </source>
</evidence>
<dbReference type="RefSeq" id="XP_024137653.1">
    <property type="nucleotide sequence ID" value="XM_024281885.2"/>
</dbReference>
<feature type="domain" description="B box-type" evidence="7">
    <location>
        <begin position="149"/>
        <end position="190"/>
    </location>
</feature>